<dbReference type="SUPFAM" id="SSF57535">
    <property type="entry name" value="Complement control module/SCR domain"/>
    <property type="match status" value="1"/>
</dbReference>
<evidence type="ECO:0000313" key="7">
    <source>
        <dbReference type="Ensembl" id="ENSBGRP00000023607.1"/>
    </source>
</evidence>
<evidence type="ECO:0000256" key="1">
    <source>
        <dbReference type="ARBA" id="ARBA00022729"/>
    </source>
</evidence>
<keyword evidence="3" id="KW-0768">Sushi</keyword>
<reference evidence="7" key="3">
    <citation type="submission" date="2025-09" db="UniProtKB">
        <authorList>
            <consortium name="Ensembl"/>
        </authorList>
    </citation>
    <scope>IDENTIFICATION</scope>
</reference>
<feature type="transmembrane region" description="Helical" evidence="5">
    <location>
        <begin position="242"/>
        <end position="271"/>
    </location>
</feature>
<dbReference type="AlphaFoldDB" id="A0A8B9XMD7"/>
<evidence type="ECO:0000256" key="4">
    <source>
        <dbReference type="SAM" id="MobiDB-lite"/>
    </source>
</evidence>
<reference evidence="7" key="1">
    <citation type="submission" date="2019-05" db="EMBL/GenBank/DDBJ databases">
        <authorList>
            <person name="Zhang S."/>
            <person name="Liu J."/>
        </authorList>
    </citation>
    <scope>NUCLEOTIDE SEQUENCE [LARGE SCALE GENOMIC DNA]</scope>
</reference>
<keyword evidence="1" id="KW-0732">Signal</keyword>
<keyword evidence="5" id="KW-0812">Transmembrane</keyword>
<proteinExistence type="predicted"/>
<keyword evidence="5" id="KW-1133">Transmembrane helix</keyword>
<dbReference type="GeneTree" id="ENSGT00390000006976"/>
<dbReference type="CDD" id="cd00033">
    <property type="entry name" value="CCP"/>
    <property type="match status" value="1"/>
</dbReference>
<dbReference type="SMART" id="SM00032">
    <property type="entry name" value="CCP"/>
    <property type="match status" value="1"/>
</dbReference>
<keyword evidence="5" id="KW-0472">Membrane</keyword>
<dbReference type="PANTHER" id="PTHR46879:SF1">
    <property type="entry name" value="SUSHI DOMAIN-CONTAINING PROTEIN 3"/>
    <property type="match status" value="1"/>
</dbReference>
<comment type="caution">
    <text evidence="3">Lacks conserved residue(s) required for the propagation of feature annotation.</text>
</comment>
<dbReference type="GO" id="GO:0005886">
    <property type="term" value="C:plasma membrane"/>
    <property type="evidence" value="ECO:0007669"/>
    <property type="project" value="TreeGrafter"/>
</dbReference>
<name>A0A8B9XMD7_BOSMU</name>
<dbReference type="Proteomes" id="UP000694520">
    <property type="component" value="Chromosome 7"/>
</dbReference>
<keyword evidence="8" id="KW-1185">Reference proteome</keyword>
<accession>A0A8B9XMD7</accession>
<evidence type="ECO:0000313" key="8">
    <source>
        <dbReference type="Proteomes" id="UP000694520"/>
    </source>
</evidence>
<dbReference type="Gene3D" id="2.10.70.10">
    <property type="entry name" value="Complement Module, domain 1"/>
    <property type="match status" value="1"/>
</dbReference>
<reference evidence="7" key="2">
    <citation type="submission" date="2025-08" db="UniProtKB">
        <authorList>
            <consortium name="Ensembl"/>
        </authorList>
    </citation>
    <scope>IDENTIFICATION</scope>
</reference>
<dbReference type="InterPro" id="IPR053067">
    <property type="entry name" value="SUSD3"/>
</dbReference>
<dbReference type="PROSITE" id="PS50923">
    <property type="entry name" value="SUSHI"/>
    <property type="match status" value="1"/>
</dbReference>
<dbReference type="PANTHER" id="PTHR46879">
    <property type="entry name" value="SUSHI DOMAIN-CONTAINING PROTEIN 3"/>
    <property type="match status" value="1"/>
</dbReference>
<keyword evidence="2 3" id="KW-1015">Disulfide bond</keyword>
<dbReference type="Pfam" id="PF00084">
    <property type="entry name" value="Sushi"/>
    <property type="match status" value="1"/>
</dbReference>
<sequence>MFLEAHLRAHSPLPLSLRVCKPRARPWRSESCPGDPGSSLKKYHMDTHHRWPDPVTQMGFTCATHREHLVWGGPWRSEGQGLRATPAQRPGARLSAPRLSPLGAEGSCEVGPALCPARARPGRPAHAGPCAAVRPSAAEGAGMRGAAATLRRRARPGGRKGNAMPTPGNGTGMCVQVQQPLQGTFQVLRGDGTSVGTVIMFHCPSGHQMVGSGLLTCAWKGNIAEWSSGTPMCKTVPPYETFGFKVAVISSIISCAIIMLMSMAFLTCCFVKCLKRSEQRRSDRANQLWLQLRSEDLETVQAPYLGLKGLNSDSSISGVSRIQPVQVHDNHSFTTDLGEGTRELASMARGMDKDFWTASGPTSSPCSQVMVHTANPGQILPPSRPTVMLRQPAAYVPG</sequence>
<feature type="disulfide bond" evidence="3">
    <location>
        <begin position="174"/>
        <end position="217"/>
    </location>
</feature>
<evidence type="ECO:0000256" key="5">
    <source>
        <dbReference type="SAM" id="Phobius"/>
    </source>
</evidence>
<protein>
    <recommendedName>
        <fullName evidence="6">Sushi domain-containing protein</fullName>
    </recommendedName>
</protein>
<dbReference type="InterPro" id="IPR035976">
    <property type="entry name" value="Sushi/SCR/CCP_sf"/>
</dbReference>
<feature type="domain" description="Sushi" evidence="6">
    <location>
        <begin position="172"/>
        <end position="235"/>
    </location>
</feature>
<feature type="compositionally biased region" description="Low complexity" evidence="4">
    <location>
        <begin position="137"/>
        <end position="149"/>
    </location>
</feature>
<dbReference type="InterPro" id="IPR000436">
    <property type="entry name" value="Sushi_SCR_CCP_dom"/>
</dbReference>
<evidence type="ECO:0000256" key="3">
    <source>
        <dbReference type="PROSITE-ProRule" id="PRU00302"/>
    </source>
</evidence>
<evidence type="ECO:0000256" key="2">
    <source>
        <dbReference type="ARBA" id="ARBA00023157"/>
    </source>
</evidence>
<organism evidence="7 8">
    <name type="scientific">Bos mutus grunniens</name>
    <name type="common">Wild yak</name>
    <name type="synonym">Bos grunniens</name>
    <dbReference type="NCBI Taxonomy" id="30521"/>
    <lineage>
        <taxon>Eukaryota</taxon>
        <taxon>Metazoa</taxon>
        <taxon>Chordata</taxon>
        <taxon>Craniata</taxon>
        <taxon>Vertebrata</taxon>
        <taxon>Euteleostomi</taxon>
        <taxon>Mammalia</taxon>
        <taxon>Eutheria</taxon>
        <taxon>Laurasiatheria</taxon>
        <taxon>Artiodactyla</taxon>
        <taxon>Ruminantia</taxon>
        <taxon>Pecora</taxon>
        <taxon>Bovidae</taxon>
        <taxon>Bovinae</taxon>
        <taxon>Bos</taxon>
    </lineage>
</organism>
<dbReference type="Ensembl" id="ENSBGRT00000027219.1">
    <property type="protein sequence ID" value="ENSBGRP00000023607.1"/>
    <property type="gene ID" value="ENSBGRG00000014746.1"/>
</dbReference>
<feature type="region of interest" description="Disordered" evidence="4">
    <location>
        <begin position="137"/>
        <end position="168"/>
    </location>
</feature>
<evidence type="ECO:0000259" key="6">
    <source>
        <dbReference type="PROSITE" id="PS50923"/>
    </source>
</evidence>